<dbReference type="EMBL" id="CP016020">
    <property type="protein sequence ID" value="APH06765.1"/>
    <property type="molecule type" value="Genomic_DNA"/>
</dbReference>
<keyword evidence="2" id="KW-1185">Reference proteome</keyword>
<sequence length="66" mass="7609">MRGRSVEILVFFCVVLVVSCTERYNSVRRLSYRKEDKKVLQALRLGRSKKVEEAQREKTGMCGLGT</sequence>
<reference evidence="1 2" key="1">
    <citation type="journal article" date="2016" name="Sci. Rep.">
        <title>Complete genome sequence and transcriptomic analysis of a novel marine strain Bacillus weihaiensis reveals the mechanism of brown algae degradation.</title>
        <authorList>
            <person name="Zhu Y."/>
            <person name="Chen P."/>
            <person name="Bao Y."/>
            <person name="Men Y."/>
            <person name="Zeng Y."/>
            <person name="Yang J."/>
            <person name="Sun J."/>
            <person name="Sun Y."/>
        </authorList>
    </citation>
    <scope>NUCLEOTIDE SEQUENCE [LARGE SCALE GENOMIC DNA]</scope>
    <source>
        <strain evidence="1 2">Alg07</strain>
    </source>
</reference>
<name>A0A1L3MWQ3_9BACI</name>
<proteinExistence type="predicted"/>
<dbReference type="KEGG" id="bwh:A9C19_19900"/>
<evidence type="ECO:0000313" key="1">
    <source>
        <dbReference type="EMBL" id="APH06765.1"/>
    </source>
</evidence>
<evidence type="ECO:0000313" key="2">
    <source>
        <dbReference type="Proteomes" id="UP000181936"/>
    </source>
</evidence>
<dbReference type="PROSITE" id="PS51257">
    <property type="entry name" value="PROKAR_LIPOPROTEIN"/>
    <property type="match status" value="1"/>
</dbReference>
<dbReference type="AlphaFoldDB" id="A0A1L3MWQ3"/>
<accession>A0A1L3MWQ3</accession>
<gene>
    <name evidence="1" type="ORF">A9C19_19900</name>
</gene>
<protein>
    <submittedName>
        <fullName evidence="1">Uncharacterized protein</fullName>
    </submittedName>
</protein>
<organism evidence="1 2">
    <name type="scientific">Bacillus weihaiensis</name>
    <dbReference type="NCBI Taxonomy" id="1547283"/>
    <lineage>
        <taxon>Bacteria</taxon>
        <taxon>Bacillati</taxon>
        <taxon>Bacillota</taxon>
        <taxon>Bacilli</taxon>
        <taxon>Bacillales</taxon>
        <taxon>Bacillaceae</taxon>
        <taxon>Bacillus</taxon>
    </lineage>
</organism>
<dbReference type="Proteomes" id="UP000181936">
    <property type="component" value="Chromosome"/>
</dbReference>